<keyword evidence="3" id="KW-1185">Reference proteome</keyword>
<reference evidence="2 3" key="1">
    <citation type="submission" date="2022-07" db="EMBL/GenBank/DDBJ databases">
        <title>Genome-wide signatures of adaptation to extreme environments.</title>
        <authorList>
            <person name="Cho C.H."/>
            <person name="Yoon H.S."/>
        </authorList>
    </citation>
    <scope>NUCLEOTIDE SEQUENCE [LARGE SCALE GENOMIC DNA]</scope>
    <source>
        <strain evidence="2 3">108.79 E11</strain>
    </source>
</reference>
<protein>
    <submittedName>
        <fullName evidence="2">Uncharacterized protein</fullName>
    </submittedName>
</protein>
<comment type="caution">
    <text evidence="2">The sequence shown here is derived from an EMBL/GenBank/DDBJ whole genome shotgun (WGS) entry which is preliminary data.</text>
</comment>
<proteinExistence type="predicted"/>
<name>A0AAV9IFT4_9RHOD</name>
<sequence length="272" mass="30920">MRPGAMFGGVGDDRSTQQPQPQPTMGQVTWIYNLGLLCNQLGQVLEKQGQEWVSHIEEEKKKNGKGKRKWPSTVDDNEQRHETNLFSAVGNELSNPSLAKDALHHTTFQEDEVVYGTQVSTTEDNYNNTTTTAAQVATEEEPYPVDGTMAETESEGTATTDNENVVASQQSMMEPAENSIPFDQGKKSTPRKAASTKWKKERDDERLIQAVLKIKATRTVRNEKQLIQLVVEELNNEFSEAVVRKHYRRLLKEKRLPGFYEKRTFYHPLVIH</sequence>
<dbReference type="Proteomes" id="UP001300502">
    <property type="component" value="Unassembled WGS sequence"/>
</dbReference>
<dbReference type="EMBL" id="JANCYU010000037">
    <property type="protein sequence ID" value="KAK4526189.1"/>
    <property type="molecule type" value="Genomic_DNA"/>
</dbReference>
<dbReference type="AlphaFoldDB" id="A0AAV9IFT4"/>
<organism evidence="2 3">
    <name type="scientific">Galdieria yellowstonensis</name>
    <dbReference type="NCBI Taxonomy" id="3028027"/>
    <lineage>
        <taxon>Eukaryota</taxon>
        <taxon>Rhodophyta</taxon>
        <taxon>Bangiophyceae</taxon>
        <taxon>Galdieriales</taxon>
        <taxon>Galdieriaceae</taxon>
        <taxon>Galdieria</taxon>
    </lineage>
</organism>
<evidence type="ECO:0000313" key="2">
    <source>
        <dbReference type="EMBL" id="KAK4526189.1"/>
    </source>
</evidence>
<feature type="region of interest" description="Disordered" evidence="1">
    <location>
        <begin position="58"/>
        <end position="80"/>
    </location>
</feature>
<evidence type="ECO:0000256" key="1">
    <source>
        <dbReference type="SAM" id="MobiDB-lite"/>
    </source>
</evidence>
<feature type="region of interest" description="Disordered" evidence="1">
    <location>
        <begin position="1"/>
        <end position="24"/>
    </location>
</feature>
<feature type="region of interest" description="Disordered" evidence="1">
    <location>
        <begin position="178"/>
        <end position="200"/>
    </location>
</feature>
<accession>A0AAV9IFT4</accession>
<feature type="compositionally biased region" description="Gly residues" evidence="1">
    <location>
        <begin position="1"/>
        <end position="10"/>
    </location>
</feature>
<evidence type="ECO:0000313" key="3">
    <source>
        <dbReference type="Proteomes" id="UP001300502"/>
    </source>
</evidence>
<gene>
    <name evidence="2" type="ORF">GAYE_SCF20G4103</name>
</gene>